<dbReference type="GeneID" id="106464304"/>
<dbReference type="InterPro" id="IPR024771">
    <property type="entry name" value="SUZ"/>
</dbReference>
<feature type="domain" description="SUZ" evidence="4">
    <location>
        <begin position="51"/>
        <end position="115"/>
    </location>
</feature>
<sequence length="159" mass="17837">MADDVSEDICDSWEDMIENGILEKKLEELTVKAEEKPSKKYNEGSENQCGGVPQVMLEDSSRTPYMPQVKILKRPSDARFGGNGEKSPNRQPVKTLQQREAEYAEARRRILGSGPSEDETQKVMICRDMINIIDNKCDGSNVVRQPRGPDGTSGFACRR</sequence>
<evidence type="ECO:0000313" key="7">
    <source>
        <dbReference type="RefSeq" id="XP_013779888.2"/>
    </source>
</evidence>
<evidence type="ECO:0000313" key="6">
    <source>
        <dbReference type="Proteomes" id="UP000694941"/>
    </source>
</evidence>
<gene>
    <name evidence="7" type="primary">LOC106464304</name>
</gene>
<dbReference type="PROSITE" id="PS51673">
    <property type="entry name" value="SUZ"/>
    <property type="match status" value="1"/>
</dbReference>
<dbReference type="InterPro" id="IPR039228">
    <property type="entry name" value="SZRD1"/>
</dbReference>
<evidence type="ECO:0000259" key="4">
    <source>
        <dbReference type="PROSITE" id="PS51673"/>
    </source>
</evidence>
<name>A0ABM1BDP8_LIMPO</name>
<comment type="similarity">
    <text evidence="1">Belongs to the SZRD1 family.</text>
</comment>
<feature type="compositionally biased region" description="Basic and acidic residues" evidence="3">
    <location>
        <begin position="97"/>
        <end position="108"/>
    </location>
</feature>
<keyword evidence="6" id="KW-1185">Reference proteome</keyword>
<dbReference type="PROSITE" id="PS51938">
    <property type="entry name" value="SUZ_C"/>
    <property type="match status" value="1"/>
</dbReference>
<evidence type="ECO:0000259" key="5">
    <source>
        <dbReference type="PROSITE" id="PS51938"/>
    </source>
</evidence>
<accession>A0ABM1BDP8</accession>
<organism evidence="6 7">
    <name type="scientific">Limulus polyphemus</name>
    <name type="common">Atlantic horseshoe crab</name>
    <dbReference type="NCBI Taxonomy" id="6850"/>
    <lineage>
        <taxon>Eukaryota</taxon>
        <taxon>Metazoa</taxon>
        <taxon>Ecdysozoa</taxon>
        <taxon>Arthropoda</taxon>
        <taxon>Chelicerata</taxon>
        <taxon>Merostomata</taxon>
        <taxon>Xiphosura</taxon>
        <taxon>Limulidae</taxon>
        <taxon>Limulus</taxon>
    </lineage>
</organism>
<feature type="region of interest" description="Disordered" evidence="3">
    <location>
        <begin position="35"/>
        <end position="116"/>
    </location>
</feature>
<reference evidence="7" key="1">
    <citation type="submission" date="2025-08" db="UniProtKB">
        <authorList>
            <consortium name="RefSeq"/>
        </authorList>
    </citation>
    <scope>IDENTIFICATION</scope>
    <source>
        <tissue evidence="7">Muscle</tissue>
    </source>
</reference>
<dbReference type="Pfam" id="PF12752">
    <property type="entry name" value="SUZ"/>
    <property type="match status" value="1"/>
</dbReference>
<evidence type="ECO:0000256" key="2">
    <source>
        <dbReference type="ARBA" id="ARBA00044802"/>
    </source>
</evidence>
<dbReference type="Pfam" id="PF12901">
    <property type="entry name" value="SUZ-C"/>
    <property type="match status" value="1"/>
</dbReference>
<dbReference type="PANTHER" id="PTHR31796">
    <property type="entry name" value="SUZ DOMAIN-CONTAINING PROTEIN 1"/>
    <property type="match status" value="1"/>
</dbReference>
<proteinExistence type="inferred from homology"/>
<evidence type="ECO:0000256" key="3">
    <source>
        <dbReference type="SAM" id="MobiDB-lite"/>
    </source>
</evidence>
<protein>
    <recommendedName>
        <fullName evidence="2">SUZ RNA-binding domain-containing</fullName>
    </recommendedName>
</protein>
<feature type="domain" description="SUZ-C" evidence="5">
    <location>
        <begin position="99"/>
        <end position="159"/>
    </location>
</feature>
<dbReference type="PANTHER" id="PTHR31796:SF2">
    <property type="entry name" value="SUZ DOMAIN-CONTAINING PROTEIN 1"/>
    <property type="match status" value="1"/>
</dbReference>
<dbReference type="InterPro" id="IPR024642">
    <property type="entry name" value="SUZ-C"/>
</dbReference>
<dbReference type="Proteomes" id="UP000694941">
    <property type="component" value="Unplaced"/>
</dbReference>
<dbReference type="RefSeq" id="XP_013779888.2">
    <property type="nucleotide sequence ID" value="XM_013924434.2"/>
</dbReference>
<evidence type="ECO:0000256" key="1">
    <source>
        <dbReference type="ARBA" id="ARBA00007124"/>
    </source>
</evidence>